<dbReference type="InterPro" id="IPR016039">
    <property type="entry name" value="Thiolase-like"/>
</dbReference>
<dbReference type="Proteomes" id="UP000295198">
    <property type="component" value="Unassembled WGS sequence"/>
</dbReference>
<evidence type="ECO:0000259" key="6">
    <source>
        <dbReference type="Pfam" id="PF00108"/>
    </source>
</evidence>
<comment type="caution">
    <text evidence="8">The sequence shown here is derived from an EMBL/GenBank/DDBJ whole genome shotgun (WGS) entry which is preliminary data.</text>
</comment>
<evidence type="ECO:0000256" key="3">
    <source>
        <dbReference type="ARBA" id="ARBA00023315"/>
    </source>
</evidence>
<dbReference type="RefSeq" id="WP_134715633.1">
    <property type="nucleotide sequence ID" value="NZ_SDKM01000008.1"/>
</dbReference>
<proteinExistence type="inferred from homology"/>
<dbReference type="Pfam" id="PF00108">
    <property type="entry name" value="Thiolase_N"/>
    <property type="match status" value="1"/>
</dbReference>
<keyword evidence="9" id="KW-1185">Reference proteome</keyword>
<dbReference type="AlphaFoldDB" id="A0A4Q4ZGU4"/>
<keyword evidence="2 5" id="KW-0808">Transferase</keyword>
<feature type="active site" description="Acyl-thioester intermediate" evidence="4">
    <location>
        <position position="94"/>
    </location>
</feature>
<feature type="domain" description="Thiolase N-terminal" evidence="6">
    <location>
        <begin position="8"/>
        <end position="258"/>
    </location>
</feature>
<evidence type="ECO:0000259" key="7">
    <source>
        <dbReference type="Pfam" id="PF02803"/>
    </source>
</evidence>
<dbReference type="NCBIfam" id="TIGR01930">
    <property type="entry name" value="AcCoA-C-Actrans"/>
    <property type="match status" value="1"/>
</dbReference>
<evidence type="ECO:0000256" key="1">
    <source>
        <dbReference type="ARBA" id="ARBA00010982"/>
    </source>
</evidence>
<dbReference type="OrthoDB" id="4440515at2"/>
<dbReference type="GO" id="GO:0003988">
    <property type="term" value="F:acetyl-CoA C-acyltransferase activity"/>
    <property type="evidence" value="ECO:0007669"/>
    <property type="project" value="TreeGrafter"/>
</dbReference>
<dbReference type="CDD" id="cd00751">
    <property type="entry name" value="thiolase"/>
    <property type="match status" value="1"/>
</dbReference>
<dbReference type="GO" id="GO:0010124">
    <property type="term" value="P:phenylacetate catabolic process"/>
    <property type="evidence" value="ECO:0007669"/>
    <property type="project" value="TreeGrafter"/>
</dbReference>
<comment type="similarity">
    <text evidence="1 5">Belongs to the thiolase-like superfamily. Thiolase family.</text>
</comment>
<organism evidence="8 9">
    <name type="scientific">Nocardioides guangzhouensis</name>
    <dbReference type="NCBI Taxonomy" id="2497878"/>
    <lineage>
        <taxon>Bacteria</taxon>
        <taxon>Bacillati</taxon>
        <taxon>Actinomycetota</taxon>
        <taxon>Actinomycetes</taxon>
        <taxon>Propionibacteriales</taxon>
        <taxon>Nocardioidaceae</taxon>
        <taxon>Nocardioides</taxon>
    </lineage>
</organism>
<feature type="active site" description="Proton acceptor" evidence="4">
    <location>
        <position position="347"/>
    </location>
</feature>
<dbReference type="Gene3D" id="3.40.47.10">
    <property type="match status" value="1"/>
</dbReference>
<name>A0A4Q4ZGU4_9ACTN</name>
<gene>
    <name evidence="8" type="ORF">EKO23_07110</name>
</gene>
<dbReference type="PANTHER" id="PTHR43853:SF2">
    <property type="entry name" value="3-OXOADIPYL-COA_3-OXO-5,6-DEHYDROSUBERYL-COA THIOLASE"/>
    <property type="match status" value="1"/>
</dbReference>
<feature type="domain" description="Thiolase C-terminal" evidence="7">
    <location>
        <begin position="268"/>
        <end position="390"/>
    </location>
</feature>
<dbReference type="InterPro" id="IPR020617">
    <property type="entry name" value="Thiolase_C"/>
</dbReference>
<dbReference type="GO" id="GO:0005737">
    <property type="term" value="C:cytoplasm"/>
    <property type="evidence" value="ECO:0007669"/>
    <property type="project" value="UniProtKB-ARBA"/>
</dbReference>
<protein>
    <submittedName>
        <fullName evidence="8">Thiolase family protein</fullName>
    </submittedName>
</protein>
<dbReference type="InterPro" id="IPR020616">
    <property type="entry name" value="Thiolase_N"/>
</dbReference>
<dbReference type="PANTHER" id="PTHR43853">
    <property type="entry name" value="3-KETOACYL-COA THIOLASE, PEROXISOMAL"/>
    <property type="match status" value="1"/>
</dbReference>
<dbReference type="InterPro" id="IPR002155">
    <property type="entry name" value="Thiolase"/>
</dbReference>
<dbReference type="SUPFAM" id="SSF53901">
    <property type="entry name" value="Thiolase-like"/>
    <property type="match status" value="2"/>
</dbReference>
<dbReference type="GO" id="GO:0006635">
    <property type="term" value="P:fatty acid beta-oxidation"/>
    <property type="evidence" value="ECO:0007669"/>
    <property type="project" value="TreeGrafter"/>
</dbReference>
<dbReference type="Pfam" id="PF02803">
    <property type="entry name" value="Thiolase_C"/>
    <property type="match status" value="1"/>
</dbReference>
<accession>A0A4Q4ZGU4</accession>
<evidence type="ECO:0000313" key="8">
    <source>
        <dbReference type="EMBL" id="RYP87038.1"/>
    </source>
</evidence>
<reference evidence="8 9" key="1">
    <citation type="submission" date="2019-01" db="EMBL/GenBank/DDBJ databases">
        <title>Nocardioides guangzhouensis sp. nov., an actinobacterium isolated from soil.</title>
        <authorList>
            <person name="Fu Y."/>
            <person name="Cai Y."/>
            <person name="Lin Z."/>
            <person name="Chen P."/>
        </authorList>
    </citation>
    <scope>NUCLEOTIDE SEQUENCE [LARGE SCALE GENOMIC DNA]</scope>
    <source>
        <strain evidence="8 9">130</strain>
    </source>
</reference>
<evidence type="ECO:0000256" key="2">
    <source>
        <dbReference type="ARBA" id="ARBA00022679"/>
    </source>
</evidence>
<dbReference type="PIRSF" id="PIRSF000429">
    <property type="entry name" value="Ac-CoA_Ac_transf"/>
    <property type="match status" value="1"/>
</dbReference>
<dbReference type="EMBL" id="SDKM01000008">
    <property type="protein sequence ID" value="RYP87038.1"/>
    <property type="molecule type" value="Genomic_DNA"/>
</dbReference>
<keyword evidence="3 5" id="KW-0012">Acyltransferase</keyword>
<evidence type="ECO:0000256" key="4">
    <source>
        <dbReference type="PIRSR" id="PIRSR000429-1"/>
    </source>
</evidence>
<feature type="active site" description="Proton acceptor" evidence="4">
    <location>
        <position position="378"/>
    </location>
</feature>
<dbReference type="InterPro" id="IPR050215">
    <property type="entry name" value="Thiolase-like_sf_Thiolase"/>
</dbReference>
<sequence length="407" mass="43303">MSRQSRDVVFVDGVRTPFGKSRGRYAETRADDLVIKCIRELLRRNPSLPREKVDEVAIAATTQIGDQGLTIGRTAALLSGLPQSVPGYAIDRMCAGAMTAVTTTASGIAFGAYDVAIAGGVEHMGRHPMGEGVDPNPRIMSEKVVDPEALSMGNTAENLHDRYPTITKERADAYAVRSQQKTKAAYDAGLVQPDLVPVATRSAEEGWGLAVSDEPMRPETTTESLAALKTPFRPHGRVTAGNAAGINDGATACLLADEETARELGLPVKMRMVAYSFVGVEPEVMGAGPIPSTEKALKQAGLTIDDIGAFEVNEAFAVQVLAFLEHFGIADDDERVNPYGGAIAMGHPLASSGVRLMTQLARRFEERPDVRYGVTTMCVGIGMGGTVIWENPRWTDATAAATEEGAA</sequence>
<dbReference type="PROSITE" id="PS00737">
    <property type="entry name" value="THIOLASE_2"/>
    <property type="match status" value="1"/>
</dbReference>
<dbReference type="InterPro" id="IPR020613">
    <property type="entry name" value="Thiolase_CS"/>
</dbReference>
<evidence type="ECO:0000256" key="5">
    <source>
        <dbReference type="RuleBase" id="RU003557"/>
    </source>
</evidence>
<evidence type="ECO:0000313" key="9">
    <source>
        <dbReference type="Proteomes" id="UP000295198"/>
    </source>
</evidence>